<accession>A0A0H3I7A1</accession>
<reference evidence="7" key="4">
    <citation type="submission" date="2023-07" db="EMBL/GenBank/DDBJ databases">
        <title>Identification of Pectobacterium versatile causing blackleg of potato from New York State with a whole genome sequencing approach.</title>
        <authorList>
            <person name="Ma X."/>
            <person name="Swingle B."/>
        </authorList>
    </citation>
    <scope>NUCLEOTIDE SEQUENCE [LARGE SCALE GENOMIC DNA]</scope>
    <source>
        <strain evidence="7">NY1588A</strain>
    </source>
</reference>
<dbReference type="EMBL" id="WABS01000001">
    <property type="protein sequence ID" value="MBI0552893.1"/>
    <property type="molecule type" value="Genomic_DNA"/>
</dbReference>
<evidence type="ECO:0000313" key="7">
    <source>
        <dbReference type="Proteomes" id="UP001194579"/>
    </source>
</evidence>
<dbReference type="RefSeq" id="WP_014700279.1">
    <property type="nucleotide sequence ID" value="NZ_CP026977.1"/>
</dbReference>
<dbReference type="Proteomes" id="UP000269665">
    <property type="component" value="Unassembled WGS sequence"/>
</dbReference>
<evidence type="ECO:0000313" key="2">
    <source>
        <dbReference type="EMBL" id="AFI90714.1"/>
    </source>
</evidence>
<evidence type="ECO:0000259" key="1">
    <source>
        <dbReference type="Pfam" id="PF24295"/>
    </source>
</evidence>
<evidence type="ECO:0000313" key="4">
    <source>
        <dbReference type="EMBL" id="RKO76665.1"/>
    </source>
</evidence>
<reference evidence="3" key="5">
    <citation type="submission" date="2024-05" db="EMBL/GenBank/DDBJ databases">
        <title>Identification of Pectobacterium versatile causing blackleg of potato from New York State with a whole genome sequencing approach.</title>
        <authorList>
            <person name="Ma X."/>
            <person name="Swingle B."/>
        </authorList>
    </citation>
    <scope>NUCLEOTIDE SEQUENCE</scope>
    <source>
        <strain evidence="3">NY1588A</strain>
    </source>
</reference>
<name>A0A0H3I7A1_PECPM</name>
<gene>
    <name evidence="2" type="ordered locus">W5S_2626</name>
    <name evidence="4" type="ORF">C5E00_07650</name>
    <name evidence="3" type="ORF">F6Q06_00050</name>
</gene>
<reference evidence="2" key="2">
    <citation type="submission" date="2012-03" db="EMBL/GenBank/DDBJ databases">
        <authorList>
            <person name="Koskinen P."/>
            <person name="Laine P."/>
            <person name="Niemi O."/>
            <person name="Nykyri J."/>
            <person name="Harjunpaa H."/>
            <person name="Auvinen P."/>
            <person name="Paulin L."/>
            <person name="Pirhonen M."/>
            <person name="Palva T."/>
            <person name="Holm L."/>
        </authorList>
    </citation>
    <scope>NUCLEOTIDE SEQUENCE</scope>
    <source>
        <strain evidence="2">SCC3193</strain>
    </source>
</reference>
<dbReference type="Proteomes" id="UP000008044">
    <property type="component" value="Chromosome"/>
</dbReference>
<dbReference type="InterPro" id="IPR055903">
    <property type="entry name" value="DUF7480"/>
</dbReference>
<dbReference type="Proteomes" id="UP001194579">
    <property type="component" value="Unassembled WGS sequence"/>
</dbReference>
<dbReference type="EMBL" id="PSZG01000001">
    <property type="protein sequence ID" value="RKO76665.1"/>
    <property type="molecule type" value="Genomic_DNA"/>
</dbReference>
<reference evidence="4 6" key="3">
    <citation type="journal article" date="2018" name="BMC Genomics">
        <title>High genomic variability in the plant pathogenic bacterium Pectobacterium parmentieri deciphered from de novo assembled complete genomes.</title>
        <authorList>
            <person name="Zoledowska S."/>
            <person name="Motyka-Pomagruk A."/>
            <person name="Sledz W."/>
            <person name="Mengoni A."/>
            <person name="Lojkowska E."/>
        </authorList>
    </citation>
    <scope>NUCLEOTIDE SEQUENCE [LARGE SCALE GENOMIC DNA]</scope>
    <source>
        <strain evidence="4 6">IFB5626</strain>
    </source>
</reference>
<feature type="domain" description="DUF7480" evidence="1">
    <location>
        <begin position="80"/>
        <end position="170"/>
    </location>
</feature>
<dbReference type="NCBIfam" id="NF045617">
    <property type="entry name" value="mostly_LP"/>
    <property type="match status" value="1"/>
</dbReference>
<protein>
    <submittedName>
        <fullName evidence="2">Type VI secretion protein</fullName>
    </submittedName>
</protein>
<dbReference type="eggNOG" id="ENOG5032ZY0">
    <property type="taxonomic scope" value="Bacteria"/>
</dbReference>
<dbReference type="PATRIC" id="fig|1166016.3.peg.2656"/>
<organism evidence="2 5">
    <name type="scientific">Pectobacterium parmentieri</name>
    <dbReference type="NCBI Taxonomy" id="1905730"/>
    <lineage>
        <taxon>Bacteria</taxon>
        <taxon>Pseudomonadati</taxon>
        <taxon>Pseudomonadota</taxon>
        <taxon>Gammaproteobacteria</taxon>
        <taxon>Enterobacterales</taxon>
        <taxon>Pectobacteriaceae</taxon>
        <taxon>Pectobacterium</taxon>
    </lineage>
</organism>
<dbReference type="KEGG" id="ppar:A8F97_05405"/>
<evidence type="ECO:0000313" key="5">
    <source>
        <dbReference type="Proteomes" id="UP000008044"/>
    </source>
</evidence>
<dbReference type="EMBL" id="CP003415">
    <property type="protein sequence ID" value="AFI90714.1"/>
    <property type="molecule type" value="Genomic_DNA"/>
</dbReference>
<dbReference type="InterPro" id="IPR054657">
    <property type="entry name" value="T6SS_periplasmic_put"/>
</dbReference>
<dbReference type="AlphaFoldDB" id="A0A0H3I7A1"/>
<dbReference type="OrthoDB" id="6565577at2"/>
<dbReference type="HOGENOM" id="CLU_1439816_0_0_6"/>
<sequence length="188" mass="21253">MRENVRGYTKMNISFFITGNRSKLGCQRSFTFGKRSDAILSLELTMTCSTKIPALLLTVTTFLLVGCPGPGDRLQPDELTSVRQVKDNVCFLVNEPVDYQPTLIVISTRLAPPQEWVLYDNPSVIVTQGELCIPPSFYRFLDDRTYVVRYILQSKKHSDSRRSIVSAIAMTNGSIQSVPLREDEATYY</sequence>
<dbReference type="Pfam" id="PF24295">
    <property type="entry name" value="DUF7480"/>
    <property type="match status" value="1"/>
</dbReference>
<evidence type="ECO:0000313" key="6">
    <source>
        <dbReference type="Proteomes" id="UP000269665"/>
    </source>
</evidence>
<reference evidence="2 5" key="1">
    <citation type="journal article" date="2012" name="J. Bacteriol.">
        <title>Genome sequence of Pectobacterium sp. strain SCC3193.</title>
        <authorList>
            <person name="Koskinen J.P."/>
            <person name="Laine P."/>
            <person name="Niemi O."/>
            <person name="Nykyri J."/>
            <person name="Harjunpaa H."/>
            <person name="Auvinen P."/>
            <person name="Paulin L."/>
            <person name="Pirhonen M."/>
            <person name="Palva T."/>
            <person name="Holm L."/>
        </authorList>
    </citation>
    <scope>NUCLEOTIDE SEQUENCE [LARGE SCALE GENOMIC DNA]</scope>
    <source>
        <strain evidence="2 5">SCC3193</strain>
    </source>
</reference>
<keyword evidence="7" id="KW-1185">Reference proteome</keyword>
<proteinExistence type="predicted"/>
<evidence type="ECO:0000313" key="3">
    <source>
        <dbReference type="EMBL" id="MBI0552893.1"/>
    </source>
</evidence>
<dbReference type="KEGG" id="pec:W5S_2626"/>